<dbReference type="AlphaFoldDB" id="H8Z8B3"/>
<dbReference type="SUPFAM" id="SSF143011">
    <property type="entry name" value="RelE-like"/>
    <property type="match status" value="1"/>
</dbReference>
<dbReference type="Proteomes" id="UP000002964">
    <property type="component" value="Unassembled WGS sequence"/>
</dbReference>
<name>H8Z8B3_9GAMM</name>
<dbReference type="HOGENOM" id="CLU_157820_0_0_6"/>
<dbReference type="InterPro" id="IPR035093">
    <property type="entry name" value="RelE/ParE_toxin_dom_sf"/>
</dbReference>
<proteinExistence type="predicted"/>
<dbReference type="STRING" id="631362.Thi970DRAFT_04747"/>
<dbReference type="EMBL" id="JH603170">
    <property type="protein sequence ID" value="EIC21062.1"/>
    <property type="molecule type" value="Genomic_DNA"/>
</dbReference>
<sequence>MTHRLAQRPAFKRAYKRLHPNQREAVNDAIRTILADPASGEEKKGDLAGVRVFKFDCIHQTFLLAYTRDDALCTLLSLGPHENFYRDLKG</sequence>
<keyword evidence="2" id="KW-1185">Reference proteome</keyword>
<protein>
    <recommendedName>
        <fullName evidence="3">Addiction module toxin RelE</fullName>
    </recommendedName>
</protein>
<evidence type="ECO:0000313" key="1">
    <source>
        <dbReference type="EMBL" id="EIC21062.1"/>
    </source>
</evidence>
<accession>H8Z8B3</accession>
<organism evidence="1 2">
    <name type="scientific">Thiorhodovibrio frisius</name>
    <dbReference type="NCBI Taxonomy" id="631362"/>
    <lineage>
        <taxon>Bacteria</taxon>
        <taxon>Pseudomonadati</taxon>
        <taxon>Pseudomonadota</taxon>
        <taxon>Gammaproteobacteria</taxon>
        <taxon>Chromatiales</taxon>
        <taxon>Chromatiaceae</taxon>
        <taxon>Thiorhodovibrio</taxon>
    </lineage>
</organism>
<gene>
    <name evidence="1" type="ORF">Thi970DRAFT_04747</name>
</gene>
<evidence type="ECO:0008006" key="3">
    <source>
        <dbReference type="Google" id="ProtNLM"/>
    </source>
</evidence>
<dbReference type="Pfam" id="PF15781">
    <property type="entry name" value="ParE-like_toxin"/>
    <property type="match status" value="1"/>
</dbReference>
<reference evidence="1 2" key="2">
    <citation type="submission" date="2011-11" db="EMBL/GenBank/DDBJ databases">
        <authorList>
            <consortium name="US DOE Joint Genome Institute"/>
            <person name="Lucas S."/>
            <person name="Han J."/>
            <person name="Lapidus A."/>
            <person name="Cheng J.-F."/>
            <person name="Goodwin L."/>
            <person name="Pitluck S."/>
            <person name="Peters L."/>
            <person name="Ovchinnikova G."/>
            <person name="Zhang X."/>
            <person name="Detter J.C."/>
            <person name="Han C."/>
            <person name="Tapia R."/>
            <person name="Land M."/>
            <person name="Hauser L."/>
            <person name="Kyrpides N."/>
            <person name="Ivanova N."/>
            <person name="Pagani I."/>
            <person name="Vogl K."/>
            <person name="Liu Z."/>
            <person name="Overmann J."/>
            <person name="Frigaard N.-U."/>
            <person name="Bryant D."/>
            <person name="Woyke T."/>
        </authorList>
    </citation>
    <scope>NUCLEOTIDE SEQUENCE [LARGE SCALE GENOMIC DNA]</scope>
    <source>
        <strain evidence="1 2">970</strain>
    </source>
</reference>
<reference evidence="2" key="1">
    <citation type="submission" date="2011-06" db="EMBL/GenBank/DDBJ databases">
        <authorList>
            <consortium name="US DOE Joint Genome Institute (JGI-PGF)"/>
            <person name="Lucas S."/>
            <person name="Han J."/>
            <person name="Lapidus A."/>
            <person name="Cheng J.-F."/>
            <person name="Goodwin L."/>
            <person name="Pitluck S."/>
            <person name="Peters L."/>
            <person name="Land M.L."/>
            <person name="Hauser L."/>
            <person name="Vogl K."/>
            <person name="Liu Z."/>
            <person name="Overmann J."/>
            <person name="Frigaard N.-U."/>
            <person name="Bryant D.A."/>
            <person name="Woyke T.J."/>
        </authorList>
    </citation>
    <scope>NUCLEOTIDE SEQUENCE [LARGE SCALE GENOMIC DNA]</scope>
    <source>
        <strain evidence="2">970</strain>
    </source>
</reference>
<dbReference type="RefSeq" id="WP_009151465.1">
    <property type="nucleotide sequence ID" value="NZ_CP121471.1"/>
</dbReference>
<dbReference type="InterPro" id="IPR031552">
    <property type="entry name" value="ParE-like_toxin"/>
</dbReference>
<evidence type="ECO:0000313" key="2">
    <source>
        <dbReference type="Proteomes" id="UP000002964"/>
    </source>
</evidence>
<dbReference type="eggNOG" id="COG2026">
    <property type="taxonomic scope" value="Bacteria"/>
</dbReference>
<dbReference type="OrthoDB" id="5296677at2"/>